<dbReference type="EMBL" id="UINC01002423">
    <property type="protein sequence ID" value="SUZ96525.1"/>
    <property type="molecule type" value="Genomic_DNA"/>
</dbReference>
<protein>
    <recommendedName>
        <fullName evidence="1">YjeF N-terminal domain-containing protein</fullName>
    </recommendedName>
</protein>
<dbReference type="AlphaFoldDB" id="A0A381RXE3"/>
<feature type="domain" description="YjeF N-terminal" evidence="1">
    <location>
        <begin position="1"/>
        <end position="28"/>
    </location>
</feature>
<reference evidence="2" key="1">
    <citation type="submission" date="2018-05" db="EMBL/GenBank/DDBJ databases">
        <authorList>
            <person name="Lanie J.A."/>
            <person name="Ng W.-L."/>
            <person name="Kazmierczak K.M."/>
            <person name="Andrzejewski T.M."/>
            <person name="Davidsen T.M."/>
            <person name="Wayne K.J."/>
            <person name="Tettelin H."/>
            <person name="Glass J.I."/>
            <person name="Rusch D."/>
            <person name="Podicherti R."/>
            <person name="Tsui H.-C.T."/>
            <person name="Winkler M.E."/>
        </authorList>
    </citation>
    <scope>NUCLEOTIDE SEQUENCE</scope>
</reference>
<evidence type="ECO:0000313" key="2">
    <source>
        <dbReference type="EMBL" id="SUZ96525.1"/>
    </source>
</evidence>
<dbReference type="InterPro" id="IPR004443">
    <property type="entry name" value="YjeF_N_dom"/>
</dbReference>
<proteinExistence type="predicted"/>
<accession>A0A381RXE3</accession>
<dbReference type="PROSITE" id="PS51385">
    <property type="entry name" value="YJEF_N"/>
    <property type="match status" value="1"/>
</dbReference>
<name>A0A381RXE3_9ZZZZ</name>
<gene>
    <name evidence="2" type="ORF">METZ01_LOCUS49379</name>
</gene>
<feature type="non-terminal residue" evidence="2">
    <location>
        <position position="28"/>
    </location>
</feature>
<sequence length="28" mass="3014">MEKLGIPGLILMENAGKKVAEVTESILE</sequence>
<organism evidence="2">
    <name type="scientific">marine metagenome</name>
    <dbReference type="NCBI Taxonomy" id="408172"/>
    <lineage>
        <taxon>unclassified sequences</taxon>
        <taxon>metagenomes</taxon>
        <taxon>ecological metagenomes</taxon>
    </lineage>
</organism>
<evidence type="ECO:0000259" key="1">
    <source>
        <dbReference type="PROSITE" id="PS51385"/>
    </source>
</evidence>